<evidence type="ECO:0000256" key="3">
    <source>
        <dbReference type="ARBA" id="ARBA00022448"/>
    </source>
</evidence>
<evidence type="ECO:0000256" key="4">
    <source>
        <dbReference type="ARBA" id="ARBA00022475"/>
    </source>
</evidence>
<feature type="transmembrane region" description="Helical" evidence="8">
    <location>
        <begin position="272"/>
        <end position="293"/>
    </location>
</feature>
<accession>A0A1E5G380</accession>
<keyword evidence="6 8" id="KW-1133">Transmembrane helix</keyword>
<dbReference type="EMBL" id="MIJE01000011">
    <property type="protein sequence ID" value="OEF97532.1"/>
    <property type="molecule type" value="Genomic_DNA"/>
</dbReference>
<sequence length="361" mass="40645">MTDSRYFRFAVWILLIFLIILVGSHIPFVFVPFIILLQTVFFPILLAGVLYYLMVPIVDRLTERRVPRTISIILIYLGFIFVVTMLVVTLGPVFQRQVMSLIDNAPGLFNEVRNWLLEVQQHPMLTTFVSPEQVTVEEVARRFSEYINQIFFAVVNNISAFLGTLTNFVTTLLMIPFILFYMLKSGDELPRAMIRFLPSKHQDEGRSIVNDMNQTLRAFIQGQIIVSMSVGVLCYIGFLIIGIEYALLLALVAMVTNVIPFIGPFIGTIPALIVGILHSPFMALKVLIVIIVVQQIESLLISPRVMGSKLNIHPVTIILLILVAGNLAGFLGLILAVPTYAIGKVVISHTYRLVRLRLGWD</sequence>
<dbReference type="PANTHER" id="PTHR21716:SF53">
    <property type="entry name" value="PERMEASE PERM-RELATED"/>
    <property type="match status" value="1"/>
</dbReference>
<feature type="transmembrane region" description="Helical" evidence="8">
    <location>
        <begin position="314"/>
        <end position="337"/>
    </location>
</feature>
<dbReference type="OrthoDB" id="9793390at2"/>
<keyword evidence="3" id="KW-0813">Transport</keyword>
<feature type="transmembrane region" description="Helical" evidence="8">
    <location>
        <begin position="150"/>
        <end position="183"/>
    </location>
</feature>
<dbReference type="STRING" id="766136.BHF68_04820"/>
<keyword evidence="4" id="KW-1003">Cell membrane</keyword>
<dbReference type="PANTHER" id="PTHR21716">
    <property type="entry name" value="TRANSMEMBRANE PROTEIN"/>
    <property type="match status" value="1"/>
</dbReference>
<evidence type="ECO:0000313" key="9">
    <source>
        <dbReference type="EMBL" id="OEF97532.1"/>
    </source>
</evidence>
<comment type="subcellular location">
    <subcellularLocation>
        <location evidence="1">Cell membrane</location>
        <topology evidence="1">Multi-pass membrane protein</topology>
    </subcellularLocation>
</comment>
<feature type="transmembrane region" description="Helical" evidence="8">
    <location>
        <begin position="218"/>
        <end position="238"/>
    </location>
</feature>
<name>A0A1E5G380_9FIRM</name>
<evidence type="ECO:0000256" key="6">
    <source>
        <dbReference type="ARBA" id="ARBA00022989"/>
    </source>
</evidence>
<keyword evidence="10" id="KW-1185">Reference proteome</keyword>
<feature type="transmembrane region" description="Helical" evidence="8">
    <location>
        <begin position="245"/>
        <end position="266"/>
    </location>
</feature>
<feature type="transmembrane region" description="Helical" evidence="8">
    <location>
        <begin position="6"/>
        <end position="23"/>
    </location>
</feature>
<evidence type="ECO:0000313" key="10">
    <source>
        <dbReference type="Proteomes" id="UP000094296"/>
    </source>
</evidence>
<evidence type="ECO:0000256" key="1">
    <source>
        <dbReference type="ARBA" id="ARBA00004651"/>
    </source>
</evidence>
<dbReference type="InterPro" id="IPR002549">
    <property type="entry name" value="AI-2E-like"/>
</dbReference>
<protein>
    <submittedName>
        <fullName evidence="9">AI-2E family transporter</fullName>
    </submittedName>
</protein>
<organism evidence="9 10">
    <name type="scientific">Desulfuribacillus alkaliarsenatis</name>
    <dbReference type="NCBI Taxonomy" id="766136"/>
    <lineage>
        <taxon>Bacteria</taxon>
        <taxon>Bacillati</taxon>
        <taxon>Bacillota</taxon>
        <taxon>Desulfuribacillia</taxon>
        <taxon>Desulfuribacillales</taxon>
        <taxon>Desulfuribacillaceae</taxon>
        <taxon>Desulfuribacillus</taxon>
    </lineage>
</organism>
<dbReference type="GO" id="GO:0005886">
    <property type="term" value="C:plasma membrane"/>
    <property type="evidence" value="ECO:0007669"/>
    <property type="project" value="UniProtKB-SubCell"/>
</dbReference>
<dbReference type="Proteomes" id="UP000094296">
    <property type="component" value="Unassembled WGS sequence"/>
</dbReference>
<gene>
    <name evidence="9" type="ORF">BHF68_04820</name>
</gene>
<dbReference type="GO" id="GO:0055085">
    <property type="term" value="P:transmembrane transport"/>
    <property type="evidence" value="ECO:0007669"/>
    <property type="project" value="TreeGrafter"/>
</dbReference>
<dbReference type="AlphaFoldDB" id="A0A1E5G380"/>
<feature type="transmembrane region" description="Helical" evidence="8">
    <location>
        <begin position="73"/>
        <end position="94"/>
    </location>
</feature>
<comment type="similarity">
    <text evidence="2">Belongs to the autoinducer-2 exporter (AI-2E) (TC 2.A.86) family.</text>
</comment>
<comment type="caution">
    <text evidence="9">The sequence shown here is derived from an EMBL/GenBank/DDBJ whole genome shotgun (WGS) entry which is preliminary data.</text>
</comment>
<keyword evidence="5 8" id="KW-0812">Transmembrane</keyword>
<dbReference type="RefSeq" id="WP_069642930.1">
    <property type="nucleotide sequence ID" value="NZ_MIJE01000011.1"/>
</dbReference>
<evidence type="ECO:0000256" key="2">
    <source>
        <dbReference type="ARBA" id="ARBA00009773"/>
    </source>
</evidence>
<evidence type="ECO:0000256" key="7">
    <source>
        <dbReference type="ARBA" id="ARBA00023136"/>
    </source>
</evidence>
<reference evidence="9 10" key="1">
    <citation type="submission" date="2016-09" db="EMBL/GenBank/DDBJ databases">
        <title>Draft genome sequence for the type strain of Desulfuribacillus alkaliarsenatis AHT28, an obligately anaerobic, sulfidogenic bacterium isolated from Russian soda lake sediments.</title>
        <authorList>
            <person name="Abin C.A."/>
            <person name="Hollibaugh J.T."/>
        </authorList>
    </citation>
    <scope>NUCLEOTIDE SEQUENCE [LARGE SCALE GENOMIC DNA]</scope>
    <source>
        <strain evidence="9 10">AHT28</strain>
    </source>
</reference>
<evidence type="ECO:0000256" key="8">
    <source>
        <dbReference type="SAM" id="Phobius"/>
    </source>
</evidence>
<proteinExistence type="inferred from homology"/>
<feature type="transmembrane region" description="Helical" evidence="8">
    <location>
        <begin position="30"/>
        <end position="53"/>
    </location>
</feature>
<evidence type="ECO:0000256" key="5">
    <source>
        <dbReference type="ARBA" id="ARBA00022692"/>
    </source>
</evidence>
<dbReference type="Pfam" id="PF01594">
    <property type="entry name" value="AI-2E_transport"/>
    <property type="match status" value="1"/>
</dbReference>
<keyword evidence="7 8" id="KW-0472">Membrane</keyword>